<comment type="caution">
    <text evidence="7">The sequence shown here is derived from an EMBL/GenBank/DDBJ whole genome shotgun (WGS) entry which is preliminary data.</text>
</comment>
<name>A0A2A4X8G6_9GAMM</name>
<evidence type="ECO:0000256" key="5">
    <source>
        <dbReference type="ARBA" id="ARBA00023295"/>
    </source>
</evidence>
<comment type="catalytic activity">
    <reaction evidence="1">
        <text>Hydrolysis of terminal non-reducing N-acetyl-D-hexosamine residues in N-acetyl-beta-D-hexosaminides.</text>
        <dbReference type="EC" id="3.2.1.52"/>
    </reaction>
</comment>
<dbReference type="InterPro" id="IPR036962">
    <property type="entry name" value="Glyco_hydro_3_N_sf"/>
</dbReference>
<dbReference type="InterPro" id="IPR001764">
    <property type="entry name" value="Glyco_hydro_3_N"/>
</dbReference>
<dbReference type="Proteomes" id="UP000218767">
    <property type="component" value="Unassembled WGS sequence"/>
</dbReference>
<dbReference type="InterPro" id="IPR019800">
    <property type="entry name" value="Glyco_hydro_3_AS"/>
</dbReference>
<sequence>MLDLKGLNVASEERELLIHPQVGGVILFSRNYASVQQLEDLVASIKQCNDHLLVAVDQEGGRVQRFRDQFLTLPPLRAIGVEYEKDREQGITAAKVCAWAMAAELMQYGVDISFAPVLDLFDVNSPVIKERAFSGDGTTVGEIGLAYIEGMQDAGMAATGKHFPGHGKVLADSHTELPTDTRSLEAIRENDLIPFATCIRSLDAIMPAHIVYPKVDEHCAGFSKVWIEGLLRTEFGFDGVVFSDDLTMNAAHSAGSVTERADLALAAGCDMVLVCNRPEQAAELVSYLDEKQQPGNNRIGCMLAKNASKHAGLYESDRWLEAKELISRLSVESA</sequence>
<feature type="domain" description="Glycoside hydrolase family 3 N-terminal" evidence="6">
    <location>
        <begin position="7"/>
        <end position="290"/>
    </location>
</feature>
<keyword evidence="4" id="KW-0378">Hydrolase</keyword>
<dbReference type="PANTHER" id="PTHR30480:SF13">
    <property type="entry name" value="BETA-HEXOSAMINIDASE"/>
    <property type="match status" value="1"/>
</dbReference>
<dbReference type="AlphaFoldDB" id="A0A2A4X8G6"/>
<reference evidence="8" key="1">
    <citation type="submission" date="2017-08" db="EMBL/GenBank/DDBJ databases">
        <title>A dynamic microbial community with high functional redundancy inhabits the cold, oxic subseafloor aquifer.</title>
        <authorList>
            <person name="Tully B.J."/>
            <person name="Wheat C.G."/>
            <person name="Glazer B.T."/>
            <person name="Huber J.A."/>
        </authorList>
    </citation>
    <scope>NUCLEOTIDE SEQUENCE [LARGE SCALE GENOMIC DNA]</scope>
</reference>
<dbReference type="Gene3D" id="3.20.20.300">
    <property type="entry name" value="Glycoside hydrolase, family 3, N-terminal domain"/>
    <property type="match status" value="1"/>
</dbReference>
<protein>
    <recommendedName>
        <fullName evidence="3">beta-N-acetylhexosaminidase</fullName>
        <ecNumber evidence="3">3.2.1.52</ecNumber>
    </recommendedName>
</protein>
<evidence type="ECO:0000313" key="8">
    <source>
        <dbReference type="Proteomes" id="UP000218767"/>
    </source>
</evidence>
<evidence type="ECO:0000256" key="3">
    <source>
        <dbReference type="ARBA" id="ARBA00012663"/>
    </source>
</evidence>
<dbReference type="InterPro" id="IPR017853">
    <property type="entry name" value="GH"/>
</dbReference>
<proteinExistence type="inferred from homology"/>
<dbReference type="GO" id="GO:0009254">
    <property type="term" value="P:peptidoglycan turnover"/>
    <property type="evidence" value="ECO:0007669"/>
    <property type="project" value="TreeGrafter"/>
</dbReference>
<dbReference type="NCBIfam" id="NF003740">
    <property type="entry name" value="PRK05337.1"/>
    <property type="match status" value="1"/>
</dbReference>
<dbReference type="PROSITE" id="PS00775">
    <property type="entry name" value="GLYCOSYL_HYDROL_F3"/>
    <property type="match status" value="1"/>
</dbReference>
<dbReference type="EC" id="3.2.1.52" evidence="3"/>
<dbReference type="PANTHER" id="PTHR30480">
    <property type="entry name" value="BETA-HEXOSAMINIDASE-RELATED"/>
    <property type="match status" value="1"/>
</dbReference>
<evidence type="ECO:0000256" key="2">
    <source>
        <dbReference type="ARBA" id="ARBA00005336"/>
    </source>
</evidence>
<organism evidence="7 8">
    <name type="scientific">SAR86 cluster bacterium</name>
    <dbReference type="NCBI Taxonomy" id="2030880"/>
    <lineage>
        <taxon>Bacteria</taxon>
        <taxon>Pseudomonadati</taxon>
        <taxon>Pseudomonadota</taxon>
        <taxon>Gammaproteobacteria</taxon>
        <taxon>SAR86 cluster</taxon>
    </lineage>
</organism>
<dbReference type="Pfam" id="PF00933">
    <property type="entry name" value="Glyco_hydro_3"/>
    <property type="match status" value="1"/>
</dbReference>
<comment type="similarity">
    <text evidence="2">Belongs to the glycosyl hydrolase 3 family.</text>
</comment>
<evidence type="ECO:0000313" key="7">
    <source>
        <dbReference type="EMBL" id="PCI78850.1"/>
    </source>
</evidence>
<dbReference type="InterPro" id="IPR050226">
    <property type="entry name" value="NagZ_Beta-hexosaminidase"/>
</dbReference>
<dbReference type="EMBL" id="NVUL01000026">
    <property type="protein sequence ID" value="PCI78850.1"/>
    <property type="molecule type" value="Genomic_DNA"/>
</dbReference>
<evidence type="ECO:0000256" key="4">
    <source>
        <dbReference type="ARBA" id="ARBA00022801"/>
    </source>
</evidence>
<keyword evidence="5" id="KW-0326">Glycosidase</keyword>
<evidence type="ECO:0000256" key="1">
    <source>
        <dbReference type="ARBA" id="ARBA00001231"/>
    </source>
</evidence>
<dbReference type="GO" id="GO:0004563">
    <property type="term" value="F:beta-N-acetylhexosaminidase activity"/>
    <property type="evidence" value="ECO:0007669"/>
    <property type="project" value="UniProtKB-EC"/>
</dbReference>
<dbReference type="SUPFAM" id="SSF51445">
    <property type="entry name" value="(Trans)glycosidases"/>
    <property type="match status" value="1"/>
</dbReference>
<dbReference type="GO" id="GO:0005975">
    <property type="term" value="P:carbohydrate metabolic process"/>
    <property type="evidence" value="ECO:0007669"/>
    <property type="project" value="InterPro"/>
</dbReference>
<gene>
    <name evidence="7" type="ORF">COB20_06090</name>
</gene>
<evidence type="ECO:0000259" key="6">
    <source>
        <dbReference type="Pfam" id="PF00933"/>
    </source>
</evidence>
<accession>A0A2A4X8G6</accession>